<accession>A0A9Y2N0M5</accession>
<evidence type="ECO:0000256" key="1">
    <source>
        <dbReference type="ARBA" id="ARBA00023015"/>
    </source>
</evidence>
<dbReference type="KEGG" id="acab:QRX50_16415"/>
<dbReference type="InterPro" id="IPR011711">
    <property type="entry name" value="GntR_C"/>
</dbReference>
<name>A0A9Y2N0M5_9PSEU</name>
<dbReference type="EMBL" id="CP127294">
    <property type="protein sequence ID" value="WIX82224.1"/>
    <property type="molecule type" value="Genomic_DNA"/>
</dbReference>
<keyword evidence="1" id="KW-0805">Transcription regulation</keyword>
<dbReference type="SMART" id="SM00345">
    <property type="entry name" value="HTH_GNTR"/>
    <property type="match status" value="1"/>
</dbReference>
<proteinExistence type="predicted"/>
<reference evidence="5 6" key="1">
    <citation type="submission" date="2023-06" db="EMBL/GenBank/DDBJ databases">
        <authorList>
            <person name="Oyuntsetseg B."/>
            <person name="Kim S.B."/>
        </authorList>
    </citation>
    <scope>NUCLEOTIDE SEQUENCE [LARGE SCALE GENOMIC DNA]</scope>
    <source>
        <strain evidence="5 6">2-15</strain>
    </source>
</reference>
<sequence length="229" mass="25730">MVTKPTASRTEEVFETLRADLLGGRFEPGQRMKSQELSTRFGVSMSVVREALTRLAEQGLLVSTPQRGFTVRPLSVDDLADLTKVRVQIESLALRQSFELGDLSWETSVLGTHHTLERTPVILEDGSYNEDWTLAHRDFHRALLAGCGSPRLEAIATSLRDSAELYRRWYWALADDHQRDIAGEHRRLKDFALNRDADQAAELLGAHIERAPRALIAYAQENGLDSSFA</sequence>
<evidence type="ECO:0000313" key="5">
    <source>
        <dbReference type="EMBL" id="WIX82224.1"/>
    </source>
</evidence>
<dbReference type="Proteomes" id="UP001236014">
    <property type="component" value="Chromosome"/>
</dbReference>
<dbReference type="PROSITE" id="PS50949">
    <property type="entry name" value="HTH_GNTR"/>
    <property type="match status" value="1"/>
</dbReference>
<dbReference type="InterPro" id="IPR036388">
    <property type="entry name" value="WH-like_DNA-bd_sf"/>
</dbReference>
<dbReference type="PANTHER" id="PTHR43537:SF5">
    <property type="entry name" value="UXU OPERON TRANSCRIPTIONAL REGULATOR"/>
    <property type="match status" value="1"/>
</dbReference>
<dbReference type="RefSeq" id="WP_285972800.1">
    <property type="nucleotide sequence ID" value="NZ_CP127294.1"/>
</dbReference>
<dbReference type="Gene3D" id="1.10.10.10">
    <property type="entry name" value="Winged helix-like DNA-binding domain superfamily/Winged helix DNA-binding domain"/>
    <property type="match status" value="1"/>
</dbReference>
<dbReference type="SMART" id="SM00895">
    <property type="entry name" value="FCD"/>
    <property type="match status" value="1"/>
</dbReference>
<feature type="domain" description="HTH gntR-type" evidence="4">
    <location>
        <begin position="7"/>
        <end position="74"/>
    </location>
</feature>
<dbReference type="Pfam" id="PF00392">
    <property type="entry name" value="GntR"/>
    <property type="match status" value="1"/>
</dbReference>
<keyword evidence="2" id="KW-0238">DNA-binding</keyword>
<dbReference type="GO" id="GO:0003700">
    <property type="term" value="F:DNA-binding transcription factor activity"/>
    <property type="evidence" value="ECO:0007669"/>
    <property type="project" value="InterPro"/>
</dbReference>
<dbReference type="GO" id="GO:0003677">
    <property type="term" value="F:DNA binding"/>
    <property type="evidence" value="ECO:0007669"/>
    <property type="project" value="UniProtKB-KW"/>
</dbReference>
<keyword evidence="3" id="KW-0804">Transcription</keyword>
<keyword evidence="6" id="KW-1185">Reference proteome</keyword>
<dbReference type="InterPro" id="IPR000524">
    <property type="entry name" value="Tscrpt_reg_HTH_GntR"/>
</dbReference>
<evidence type="ECO:0000256" key="2">
    <source>
        <dbReference type="ARBA" id="ARBA00023125"/>
    </source>
</evidence>
<dbReference type="Pfam" id="PF07729">
    <property type="entry name" value="FCD"/>
    <property type="match status" value="1"/>
</dbReference>
<dbReference type="PANTHER" id="PTHR43537">
    <property type="entry name" value="TRANSCRIPTIONAL REGULATOR, GNTR FAMILY"/>
    <property type="match status" value="1"/>
</dbReference>
<dbReference type="InterPro" id="IPR036390">
    <property type="entry name" value="WH_DNA-bd_sf"/>
</dbReference>
<dbReference type="AlphaFoldDB" id="A0A9Y2N0M5"/>
<dbReference type="SUPFAM" id="SSF46785">
    <property type="entry name" value="Winged helix' DNA-binding domain"/>
    <property type="match status" value="1"/>
</dbReference>
<dbReference type="InterPro" id="IPR008920">
    <property type="entry name" value="TF_FadR/GntR_C"/>
</dbReference>
<evidence type="ECO:0000259" key="4">
    <source>
        <dbReference type="PROSITE" id="PS50949"/>
    </source>
</evidence>
<dbReference type="Gene3D" id="1.20.120.530">
    <property type="entry name" value="GntR ligand-binding domain-like"/>
    <property type="match status" value="1"/>
</dbReference>
<dbReference type="SUPFAM" id="SSF48008">
    <property type="entry name" value="GntR ligand-binding domain-like"/>
    <property type="match status" value="1"/>
</dbReference>
<organism evidence="5 6">
    <name type="scientific">Amycolatopsis carbonis</name>
    <dbReference type="NCBI Taxonomy" id="715471"/>
    <lineage>
        <taxon>Bacteria</taxon>
        <taxon>Bacillati</taxon>
        <taxon>Actinomycetota</taxon>
        <taxon>Actinomycetes</taxon>
        <taxon>Pseudonocardiales</taxon>
        <taxon>Pseudonocardiaceae</taxon>
        <taxon>Amycolatopsis</taxon>
    </lineage>
</organism>
<evidence type="ECO:0000256" key="3">
    <source>
        <dbReference type="ARBA" id="ARBA00023163"/>
    </source>
</evidence>
<evidence type="ECO:0000313" key="6">
    <source>
        <dbReference type="Proteomes" id="UP001236014"/>
    </source>
</evidence>
<gene>
    <name evidence="5" type="ORF">QRX50_16415</name>
</gene>
<dbReference type="CDD" id="cd07377">
    <property type="entry name" value="WHTH_GntR"/>
    <property type="match status" value="1"/>
</dbReference>
<protein>
    <submittedName>
        <fullName evidence="5">GntR family transcriptional regulator</fullName>
    </submittedName>
</protein>